<dbReference type="Pfam" id="PF01261">
    <property type="entry name" value="AP_endonuc_2"/>
    <property type="match status" value="1"/>
</dbReference>
<dbReference type="RefSeq" id="WP_093796883.1">
    <property type="nucleotide sequence ID" value="NZ_CP155571.1"/>
</dbReference>
<dbReference type="SUPFAM" id="SSF51658">
    <property type="entry name" value="Xylose isomerase-like"/>
    <property type="match status" value="1"/>
</dbReference>
<organism evidence="2 3">
    <name type="scientific">Sporomusa acidovorans (strain ATCC 49682 / DSM 3132 / Mol)</name>
    <dbReference type="NCBI Taxonomy" id="1123286"/>
    <lineage>
        <taxon>Bacteria</taxon>
        <taxon>Bacillati</taxon>
        <taxon>Bacillota</taxon>
        <taxon>Negativicutes</taxon>
        <taxon>Selenomonadales</taxon>
        <taxon>Sporomusaceae</taxon>
        <taxon>Sporomusa</taxon>
    </lineage>
</organism>
<reference evidence="2" key="1">
    <citation type="submission" date="2024-05" db="EMBL/GenBank/DDBJ databases">
        <title>Isolation and characterization of Sporomusa carbonis sp. nov., a carboxydotrophic hydrogenogen in the genus of Sporomusa isolated from a charcoal burning pile.</title>
        <authorList>
            <person name="Boeer T."/>
            <person name="Rosenbaum F."/>
            <person name="Eysell L."/>
            <person name="Mueller V."/>
            <person name="Daniel R."/>
            <person name="Poehlein A."/>
        </authorList>
    </citation>
    <scope>NUCLEOTIDE SEQUENCE [LARGE SCALE GENOMIC DNA]</scope>
    <source>
        <strain evidence="2">DSM 3132</strain>
    </source>
</reference>
<evidence type="ECO:0000259" key="1">
    <source>
        <dbReference type="Pfam" id="PF01261"/>
    </source>
</evidence>
<evidence type="ECO:0000313" key="2">
    <source>
        <dbReference type="EMBL" id="XFO75487.1"/>
    </source>
</evidence>
<dbReference type="InterPro" id="IPR036237">
    <property type="entry name" value="Xyl_isomerase-like_sf"/>
</dbReference>
<feature type="domain" description="Xylose isomerase-like TIM barrel" evidence="1">
    <location>
        <begin position="45"/>
        <end position="226"/>
    </location>
</feature>
<dbReference type="EMBL" id="CP155571">
    <property type="protein sequence ID" value="XFO75487.1"/>
    <property type="molecule type" value="Genomic_DNA"/>
</dbReference>
<dbReference type="Gene3D" id="3.20.20.150">
    <property type="entry name" value="Divalent-metal-dependent TIM barrel enzymes"/>
    <property type="match status" value="1"/>
</dbReference>
<dbReference type="PANTHER" id="PTHR12110">
    <property type="entry name" value="HYDROXYPYRUVATE ISOMERASE"/>
    <property type="match status" value="1"/>
</dbReference>
<keyword evidence="3" id="KW-1185">Reference proteome</keyword>
<dbReference type="InterPro" id="IPR013022">
    <property type="entry name" value="Xyl_isomerase-like_TIM-brl"/>
</dbReference>
<proteinExistence type="predicted"/>
<sequence>MNIFISTNLYEPAQLPEIFSLMNKIDDPSVGIELFPEWQSEVFCRSLADYMESFRQYPVSLHGPYYGTEHSKAAGTAEYTRSMDYFQRTLELSQRLQSRYIVYHHNNCRVTAAGRQQMVSVSAENLKQLRREAERCGARIVVENAGVLASGNVLFNEEQFTHMAESIPEDILLDVGHAYANGWDLARVMKRLAHKIIAYHVHNNDGHEDQHNAILDGTLDFAQFLADYQLYTPAADLVIEYGKQCAQNTGNIANDVAYIKRILQGG</sequence>
<dbReference type="Proteomes" id="UP000216052">
    <property type="component" value="Chromosome"/>
</dbReference>
<accession>A0ABZ3JAN3</accession>
<dbReference type="PANTHER" id="PTHR12110:SF21">
    <property type="entry name" value="XYLOSE ISOMERASE-LIKE TIM BARREL DOMAIN-CONTAINING PROTEIN"/>
    <property type="match status" value="1"/>
</dbReference>
<name>A0ABZ3JAN3_SPOA4</name>
<dbReference type="InterPro" id="IPR050312">
    <property type="entry name" value="IolE/XylAMocC-like"/>
</dbReference>
<protein>
    <recommendedName>
        <fullName evidence="1">Xylose isomerase-like TIM barrel domain-containing protein</fullName>
    </recommendedName>
</protein>
<evidence type="ECO:0000313" key="3">
    <source>
        <dbReference type="Proteomes" id="UP000216052"/>
    </source>
</evidence>
<gene>
    <name evidence="2" type="ORF">SPACI_056080</name>
</gene>